<dbReference type="EMBL" id="KV784355">
    <property type="protein sequence ID" value="OEU20150.1"/>
    <property type="molecule type" value="Genomic_DNA"/>
</dbReference>
<feature type="compositionally biased region" description="Low complexity" evidence="1">
    <location>
        <begin position="155"/>
        <end position="170"/>
    </location>
</feature>
<feature type="compositionally biased region" description="Basic and acidic residues" evidence="1">
    <location>
        <begin position="139"/>
        <end position="153"/>
    </location>
</feature>
<reference evidence="3 4" key="1">
    <citation type="submission" date="2016-09" db="EMBL/GenBank/DDBJ databases">
        <title>Extensive genetic diversity and differential bi-allelic expression allows diatom success in the polar Southern Ocean.</title>
        <authorList>
            <consortium name="DOE Joint Genome Institute"/>
            <person name="Mock T."/>
            <person name="Otillar R.P."/>
            <person name="Strauss J."/>
            <person name="Dupont C."/>
            <person name="Frickenhaus S."/>
            <person name="Maumus F."/>
            <person name="Mcmullan M."/>
            <person name="Sanges R."/>
            <person name="Schmutz J."/>
            <person name="Toseland A."/>
            <person name="Valas R."/>
            <person name="Veluchamy A."/>
            <person name="Ward B.J."/>
            <person name="Allen A."/>
            <person name="Barry K."/>
            <person name="Falciatore A."/>
            <person name="Ferrante M."/>
            <person name="Fortunato A.E."/>
            <person name="Gloeckner G."/>
            <person name="Gruber A."/>
            <person name="Hipkin R."/>
            <person name="Janech M."/>
            <person name="Kroth P."/>
            <person name="Leese F."/>
            <person name="Lindquist E."/>
            <person name="Lyon B.R."/>
            <person name="Martin J."/>
            <person name="Mayer C."/>
            <person name="Parker M."/>
            <person name="Quesneville H."/>
            <person name="Raymond J."/>
            <person name="Uhlig C."/>
            <person name="Valentin K.U."/>
            <person name="Worden A.Z."/>
            <person name="Armbrust E.V."/>
            <person name="Bowler C."/>
            <person name="Green B."/>
            <person name="Moulton V."/>
            <person name="Van Oosterhout C."/>
            <person name="Grigoriev I."/>
        </authorList>
    </citation>
    <scope>NUCLEOTIDE SEQUENCE [LARGE SCALE GENOMIC DNA]</scope>
    <source>
        <strain evidence="3 4">CCMP1102</strain>
    </source>
</reference>
<proteinExistence type="predicted"/>
<feature type="chain" id="PRO_5009193413" evidence="2">
    <location>
        <begin position="30"/>
        <end position="382"/>
    </location>
</feature>
<evidence type="ECO:0000256" key="1">
    <source>
        <dbReference type="SAM" id="MobiDB-lite"/>
    </source>
</evidence>
<dbReference type="Proteomes" id="UP000095751">
    <property type="component" value="Unassembled WGS sequence"/>
</dbReference>
<sequence length="382" mass="43008">MKSRGLLFDHRPWHLPILVLHTLLLLTAAFVPSHRLCVLSLCSNNSSNNNVVHDTTSFRLYSAEQQRQQRRTNDDDDDYLPLYDVATQLLNLVLKKREDEITTTSSSGKNQKLEQSNNHIIENLIERLTRPTIDIIDERKQERKGNIFNRNKEQSSSSSSSSSSSFTTTTPTYDPTASLFDCGFFYTLYWYYPNKEEAPPIWAKLSLLPSNIKGQHYYLSNNFQQSVINYSEIYGTNIHIKAEATLYPLSSNINSSLSSTSGSNDNLSLSSSSSSSPGVVKNSRKLRTLPDIFQVDATKIILSVFGLTFDFSIKGSANLVVLYADPRLRIFVSPMESRSVVGDWESAGLVVVQVRSDLVPMTTNNINQEDQADTISKIIDLR</sequence>
<name>A0A1E7FPQ1_9STRA</name>
<keyword evidence="2" id="KW-0732">Signal</keyword>
<evidence type="ECO:0000256" key="2">
    <source>
        <dbReference type="SAM" id="SignalP"/>
    </source>
</evidence>
<dbReference type="InParanoid" id="A0A1E7FPQ1"/>
<dbReference type="AlphaFoldDB" id="A0A1E7FPQ1"/>
<organism evidence="3 4">
    <name type="scientific">Fragilariopsis cylindrus CCMP1102</name>
    <dbReference type="NCBI Taxonomy" id="635003"/>
    <lineage>
        <taxon>Eukaryota</taxon>
        <taxon>Sar</taxon>
        <taxon>Stramenopiles</taxon>
        <taxon>Ochrophyta</taxon>
        <taxon>Bacillariophyta</taxon>
        <taxon>Bacillariophyceae</taxon>
        <taxon>Bacillariophycidae</taxon>
        <taxon>Bacillariales</taxon>
        <taxon>Bacillariaceae</taxon>
        <taxon>Fragilariopsis</taxon>
    </lineage>
</organism>
<gene>
    <name evidence="3" type="ORF">FRACYDRAFT_236220</name>
</gene>
<dbReference type="KEGG" id="fcy:FRACYDRAFT_236220"/>
<accession>A0A1E7FPQ1</accession>
<feature type="signal peptide" evidence="2">
    <location>
        <begin position="1"/>
        <end position="29"/>
    </location>
</feature>
<protein>
    <submittedName>
        <fullName evidence="3">Uncharacterized protein</fullName>
    </submittedName>
</protein>
<feature type="region of interest" description="Disordered" evidence="1">
    <location>
        <begin position="139"/>
        <end position="170"/>
    </location>
</feature>
<dbReference type="OrthoDB" id="48201at2759"/>
<evidence type="ECO:0000313" key="3">
    <source>
        <dbReference type="EMBL" id="OEU20150.1"/>
    </source>
</evidence>
<keyword evidence="4" id="KW-1185">Reference proteome</keyword>
<evidence type="ECO:0000313" key="4">
    <source>
        <dbReference type="Proteomes" id="UP000095751"/>
    </source>
</evidence>